<dbReference type="InterPro" id="IPR005149">
    <property type="entry name" value="Tscrpt_reg_PadR_N"/>
</dbReference>
<keyword evidence="3" id="KW-1185">Reference proteome</keyword>
<dbReference type="PANTHER" id="PTHR43252">
    <property type="entry name" value="TRANSCRIPTIONAL REGULATOR YQJI"/>
    <property type="match status" value="1"/>
</dbReference>
<protein>
    <submittedName>
        <fullName evidence="2">PadR family transcriptional regulator</fullName>
    </submittedName>
</protein>
<reference evidence="3" key="1">
    <citation type="journal article" date="2019" name="Int. J. Syst. Evol. Microbiol.">
        <title>The Global Catalogue of Microorganisms (GCM) 10K type strain sequencing project: providing services to taxonomists for standard genome sequencing and annotation.</title>
        <authorList>
            <consortium name="The Broad Institute Genomics Platform"/>
            <consortium name="The Broad Institute Genome Sequencing Center for Infectious Disease"/>
            <person name="Wu L."/>
            <person name="Ma J."/>
        </authorList>
    </citation>
    <scope>NUCLEOTIDE SEQUENCE [LARGE SCALE GENOMIC DNA]</scope>
    <source>
        <strain evidence="3">CCUG 52537</strain>
    </source>
</reference>
<sequence>MREHRHGHHPRWRGRRGWGGFAEALAGLGAAMEGDEHGRGHRRRRLGAGELQLLLLSLIEEAPLHGYAMIEAIEARTGGAYAPSPGVVYPTLTLLADMELAEERADGSRKLYAVTAKGKAHLDERREELNALLERLDAAGQANTRADAAPVWRAMMNLGSVLKGRMWDRGADREAMLEAARIIDEAAHKIERL</sequence>
<name>A0ABW3C4N4_SPHXN</name>
<dbReference type="EMBL" id="JBHTIK010000005">
    <property type="protein sequence ID" value="MFD0848524.1"/>
    <property type="molecule type" value="Genomic_DNA"/>
</dbReference>
<dbReference type="SUPFAM" id="SSF46785">
    <property type="entry name" value="Winged helix' DNA-binding domain"/>
    <property type="match status" value="1"/>
</dbReference>
<dbReference type="RefSeq" id="WP_381489407.1">
    <property type="nucleotide sequence ID" value="NZ_JBHTIK010000005.1"/>
</dbReference>
<dbReference type="Gene3D" id="1.10.10.10">
    <property type="entry name" value="Winged helix-like DNA-binding domain superfamily/Winged helix DNA-binding domain"/>
    <property type="match status" value="1"/>
</dbReference>
<accession>A0ABW3C4N4</accession>
<dbReference type="InterPro" id="IPR036388">
    <property type="entry name" value="WH-like_DNA-bd_sf"/>
</dbReference>
<feature type="domain" description="Transcription regulator PadR N-terminal" evidence="1">
    <location>
        <begin position="55"/>
        <end position="123"/>
    </location>
</feature>
<evidence type="ECO:0000259" key="1">
    <source>
        <dbReference type="Pfam" id="PF03551"/>
    </source>
</evidence>
<organism evidence="2 3">
    <name type="scientific">Sphingosinicella xenopeptidilytica</name>
    <dbReference type="NCBI Taxonomy" id="364098"/>
    <lineage>
        <taxon>Bacteria</taxon>
        <taxon>Pseudomonadati</taxon>
        <taxon>Pseudomonadota</taxon>
        <taxon>Alphaproteobacteria</taxon>
        <taxon>Sphingomonadales</taxon>
        <taxon>Sphingosinicellaceae</taxon>
        <taxon>Sphingosinicella</taxon>
    </lineage>
</organism>
<evidence type="ECO:0000313" key="2">
    <source>
        <dbReference type="EMBL" id="MFD0848524.1"/>
    </source>
</evidence>
<dbReference type="PANTHER" id="PTHR43252:SF7">
    <property type="entry name" value="TRANSCRIPTIONAL REGULATOR YQJI"/>
    <property type="match status" value="1"/>
</dbReference>
<gene>
    <name evidence="2" type="ORF">ACFQ00_09340</name>
</gene>
<proteinExistence type="predicted"/>
<comment type="caution">
    <text evidence="2">The sequence shown here is derived from an EMBL/GenBank/DDBJ whole genome shotgun (WGS) entry which is preliminary data.</text>
</comment>
<dbReference type="Proteomes" id="UP001597124">
    <property type="component" value="Unassembled WGS sequence"/>
</dbReference>
<dbReference type="InterPro" id="IPR036390">
    <property type="entry name" value="WH_DNA-bd_sf"/>
</dbReference>
<dbReference type="Pfam" id="PF03551">
    <property type="entry name" value="PadR"/>
    <property type="match status" value="1"/>
</dbReference>
<evidence type="ECO:0000313" key="3">
    <source>
        <dbReference type="Proteomes" id="UP001597124"/>
    </source>
</evidence>